<reference evidence="1" key="1">
    <citation type="submission" date="2013-11" db="EMBL/GenBank/DDBJ databases">
        <title>Genome sequence of the fusiform rust pathogen reveals effectors for host alternation and coevolution with pine.</title>
        <authorList>
            <consortium name="DOE Joint Genome Institute"/>
            <person name="Smith K."/>
            <person name="Pendleton A."/>
            <person name="Kubisiak T."/>
            <person name="Anderson C."/>
            <person name="Salamov A."/>
            <person name="Aerts A."/>
            <person name="Riley R."/>
            <person name="Clum A."/>
            <person name="Lindquist E."/>
            <person name="Ence D."/>
            <person name="Campbell M."/>
            <person name="Kronenberg Z."/>
            <person name="Feau N."/>
            <person name="Dhillon B."/>
            <person name="Hamelin R."/>
            <person name="Burleigh J."/>
            <person name="Smith J."/>
            <person name="Yandell M."/>
            <person name="Nelson C."/>
            <person name="Grigoriev I."/>
            <person name="Davis J."/>
        </authorList>
    </citation>
    <scope>NUCLEOTIDE SEQUENCE</scope>
    <source>
        <strain evidence="1">G11</strain>
    </source>
</reference>
<accession>A0A9P6NDY2</accession>
<organism evidence="1 2">
    <name type="scientific">Cronartium quercuum f. sp. fusiforme G11</name>
    <dbReference type="NCBI Taxonomy" id="708437"/>
    <lineage>
        <taxon>Eukaryota</taxon>
        <taxon>Fungi</taxon>
        <taxon>Dikarya</taxon>
        <taxon>Basidiomycota</taxon>
        <taxon>Pucciniomycotina</taxon>
        <taxon>Pucciniomycetes</taxon>
        <taxon>Pucciniales</taxon>
        <taxon>Coleosporiaceae</taxon>
        <taxon>Cronartium</taxon>
    </lineage>
</organism>
<name>A0A9P6NDY2_9BASI</name>
<sequence>MTIDSSVEQFTGVLDSPSPFFILTCTPKLMVSKYFCGGNCSLQEKDRGGTIKQEWIGQFFTRM</sequence>
<keyword evidence="2" id="KW-1185">Reference proteome</keyword>
<dbReference type="EMBL" id="MU167309">
    <property type="protein sequence ID" value="KAG0143832.1"/>
    <property type="molecule type" value="Genomic_DNA"/>
</dbReference>
<proteinExistence type="predicted"/>
<gene>
    <name evidence="1" type="ORF">CROQUDRAFT_95782</name>
</gene>
<dbReference type="Proteomes" id="UP000886653">
    <property type="component" value="Unassembled WGS sequence"/>
</dbReference>
<protein>
    <submittedName>
        <fullName evidence="1">Uncharacterized protein</fullName>
    </submittedName>
</protein>
<evidence type="ECO:0000313" key="2">
    <source>
        <dbReference type="Proteomes" id="UP000886653"/>
    </source>
</evidence>
<evidence type="ECO:0000313" key="1">
    <source>
        <dbReference type="EMBL" id="KAG0143832.1"/>
    </source>
</evidence>
<dbReference type="AlphaFoldDB" id="A0A9P6NDY2"/>
<comment type="caution">
    <text evidence="1">The sequence shown here is derived from an EMBL/GenBank/DDBJ whole genome shotgun (WGS) entry which is preliminary data.</text>
</comment>